<protein>
    <submittedName>
        <fullName evidence="2">Dynein heavy chain</fullName>
    </submittedName>
</protein>
<evidence type="ECO:0000259" key="1">
    <source>
        <dbReference type="Pfam" id="PF08393"/>
    </source>
</evidence>
<dbReference type="Gene3D" id="1.20.140.100">
    <property type="entry name" value="Dynein heavy chain, N-terminal domain 2"/>
    <property type="match status" value="1"/>
</dbReference>
<sequence>MIAEWGKVEFQTGPYRSTGTCLLRLRSTDDIVALLDGHLFKTQTMRGSSYIKFIEIEYNAWQKKLQYYQQLLDE</sequence>
<dbReference type="PANTHER" id="PTHR46961:SF8">
    <property type="entry name" value="DYNEIN AXONEMAL HEAVY CHAIN 7"/>
    <property type="match status" value="1"/>
</dbReference>
<evidence type="ECO:0000313" key="3">
    <source>
        <dbReference type="Proteomes" id="UP000602510"/>
    </source>
</evidence>
<dbReference type="InterPro" id="IPR026983">
    <property type="entry name" value="DHC"/>
</dbReference>
<dbReference type="GO" id="GO:0007018">
    <property type="term" value="P:microtubule-based movement"/>
    <property type="evidence" value="ECO:0007669"/>
    <property type="project" value="InterPro"/>
</dbReference>
<dbReference type="EMBL" id="WSZM01000820">
    <property type="protein sequence ID" value="KAF4029384.1"/>
    <property type="molecule type" value="Genomic_DNA"/>
</dbReference>
<comment type="caution">
    <text evidence="2">The sequence shown here is derived from an EMBL/GenBank/DDBJ whole genome shotgun (WGS) entry which is preliminary data.</text>
</comment>
<proteinExistence type="predicted"/>
<dbReference type="Proteomes" id="UP000602510">
    <property type="component" value="Unassembled WGS sequence"/>
</dbReference>
<keyword evidence="3" id="KW-1185">Reference proteome</keyword>
<accession>A0A833SMU7</accession>
<reference evidence="2" key="1">
    <citation type="submission" date="2020-04" db="EMBL/GenBank/DDBJ databases">
        <title>Hybrid Assembly of Korean Phytophthora infestans isolates.</title>
        <authorList>
            <person name="Prokchorchik M."/>
            <person name="Lee Y."/>
            <person name="Seo J."/>
            <person name="Cho J.-H."/>
            <person name="Park Y.-E."/>
            <person name="Jang D.-C."/>
            <person name="Im J.-S."/>
            <person name="Choi J.-G."/>
            <person name="Park H.-J."/>
            <person name="Lee G.-B."/>
            <person name="Lee Y.-G."/>
            <person name="Hong S.-Y."/>
            <person name="Cho K."/>
            <person name="Sohn K.H."/>
        </authorList>
    </citation>
    <scope>NUCLEOTIDE SEQUENCE</scope>
    <source>
        <strain evidence="2">KR_1_A1</strain>
    </source>
</reference>
<dbReference type="InterPro" id="IPR013602">
    <property type="entry name" value="Dynein_heavy_linker"/>
</dbReference>
<feature type="domain" description="Dynein heavy chain linker" evidence="1">
    <location>
        <begin position="1"/>
        <end position="74"/>
    </location>
</feature>
<dbReference type="GO" id="GO:0051959">
    <property type="term" value="F:dynein light intermediate chain binding"/>
    <property type="evidence" value="ECO:0007669"/>
    <property type="project" value="InterPro"/>
</dbReference>
<dbReference type="Pfam" id="PF08393">
    <property type="entry name" value="DHC_N2"/>
    <property type="match status" value="1"/>
</dbReference>
<gene>
    <name evidence="2" type="ORF">GN244_ATG18882</name>
</gene>
<name>A0A833SMU7_PHYIN</name>
<dbReference type="AlphaFoldDB" id="A0A833SMU7"/>
<organism evidence="2 3">
    <name type="scientific">Phytophthora infestans</name>
    <name type="common">Potato late blight agent</name>
    <name type="synonym">Botrytis infestans</name>
    <dbReference type="NCBI Taxonomy" id="4787"/>
    <lineage>
        <taxon>Eukaryota</taxon>
        <taxon>Sar</taxon>
        <taxon>Stramenopiles</taxon>
        <taxon>Oomycota</taxon>
        <taxon>Peronosporomycetes</taxon>
        <taxon>Peronosporales</taxon>
        <taxon>Peronosporaceae</taxon>
        <taxon>Phytophthora</taxon>
    </lineage>
</organism>
<dbReference type="PANTHER" id="PTHR46961">
    <property type="entry name" value="DYNEIN HEAVY CHAIN 1, AXONEMAL-LIKE PROTEIN"/>
    <property type="match status" value="1"/>
</dbReference>
<dbReference type="GO" id="GO:0030286">
    <property type="term" value="C:dynein complex"/>
    <property type="evidence" value="ECO:0007669"/>
    <property type="project" value="InterPro"/>
</dbReference>
<dbReference type="InterPro" id="IPR042222">
    <property type="entry name" value="Dynein_2_N"/>
</dbReference>
<dbReference type="GO" id="GO:0045505">
    <property type="term" value="F:dynein intermediate chain binding"/>
    <property type="evidence" value="ECO:0007669"/>
    <property type="project" value="InterPro"/>
</dbReference>
<evidence type="ECO:0000313" key="2">
    <source>
        <dbReference type="EMBL" id="KAF4029384.1"/>
    </source>
</evidence>